<dbReference type="PRINTS" id="PR00507">
    <property type="entry name" value="N12N6MTFRASE"/>
</dbReference>
<feature type="compositionally biased region" description="Low complexity" evidence="1">
    <location>
        <begin position="410"/>
        <end position="419"/>
    </location>
</feature>
<dbReference type="GO" id="GO:0016747">
    <property type="term" value="F:acyltransferase activity, transferring groups other than amino-acyl groups"/>
    <property type="evidence" value="ECO:0007669"/>
    <property type="project" value="InterPro"/>
</dbReference>
<dbReference type="InterPro" id="IPR016181">
    <property type="entry name" value="Acyl_CoA_acyltransferase"/>
</dbReference>
<dbReference type="InterPro" id="IPR054203">
    <property type="entry name" value="DUF6908"/>
</dbReference>
<dbReference type="Pfam" id="PF04851">
    <property type="entry name" value="ResIII"/>
    <property type="match status" value="1"/>
</dbReference>
<accession>A0A6I2REX8</accession>
<feature type="region of interest" description="Disordered" evidence="1">
    <location>
        <begin position="1"/>
        <end position="36"/>
    </location>
</feature>
<dbReference type="EMBL" id="WKPO01000002">
    <property type="protein sequence ID" value="MSB47657.1"/>
    <property type="molecule type" value="Genomic_DNA"/>
</dbReference>
<keyword evidence="4" id="KW-0489">Methyltransferase</keyword>
<dbReference type="InterPro" id="IPR006935">
    <property type="entry name" value="Helicase/UvrB_N"/>
</dbReference>
<dbReference type="InterPro" id="IPR027417">
    <property type="entry name" value="P-loop_NTPase"/>
</dbReference>
<dbReference type="GO" id="GO:0009007">
    <property type="term" value="F:site-specific DNA-methyltransferase (adenine-specific) activity"/>
    <property type="evidence" value="ECO:0007669"/>
    <property type="project" value="UniProtKB-EC"/>
</dbReference>
<dbReference type="Gene3D" id="3.40.630.30">
    <property type="match status" value="1"/>
</dbReference>
<protein>
    <submittedName>
        <fullName evidence="4">N-6 DNA methylase</fullName>
    </submittedName>
</protein>
<dbReference type="Pfam" id="PF21849">
    <property type="entry name" value="DUF6908"/>
    <property type="match status" value="1"/>
</dbReference>
<dbReference type="PROSITE" id="PS51186">
    <property type="entry name" value="GNAT"/>
    <property type="match status" value="1"/>
</dbReference>
<dbReference type="GO" id="GO:0006304">
    <property type="term" value="P:DNA modification"/>
    <property type="evidence" value="ECO:0007669"/>
    <property type="project" value="InterPro"/>
</dbReference>
<dbReference type="Pfam" id="PF18824">
    <property type="entry name" value="LPD11"/>
    <property type="match status" value="1"/>
</dbReference>
<dbReference type="SUPFAM" id="SSF52540">
    <property type="entry name" value="P-loop containing nucleoside triphosphate hydrolases"/>
    <property type="match status" value="2"/>
</dbReference>
<reference evidence="4 5" key="1">
    <citation type="journal article" date="2019" name="Nat. Med.">
        <title>A library of human gut bacterial isolates paired with longitudinal multiomics data enables mechanistic microbiome research.</title>
        <authorList>
            <person name="Poyet M."/>
            <person name="Groussin M."/>
            <person name="Gibbons S.M."/>
            <person name="Avila-Pacheco J."/>
            <person name="Jiang X."/>
            <person name="Kearney S.M."/>
            <person name="Perrotta A.R."/>
            <person name="Berdy B."/>
            <person name="Zhao S."/>
            <person name="Lieberman T.D."/>
            <person name="Swanson P.K."/>
            <person name="Smith M."/>
            <person name="Roesemann S."/>
            <person name="Alexander J.E."/>
            <person name="Rich S.A."/>
            <person name="Livny J."/>
            <person name="Vlamakis H."/>
            <person name="Clish C."/>
            <person name="Bullock K."/>
            <person name="Deik A."/>
            <person name="Scott J."/>
            <person name="Pierce K.A."/>
            <person name="Xavier R.J."/>
            <person name="Alm E.J."/>
        </authorList>
    </citation>
    <scope>NUCLEOTIDE SEQUENCE [LARGE SCALE GENOMIC DNA]</scope>
    <source>
        <strain evidence="4 5">BIOML-A5</strain>
    </source>
</reference>
<organism evidence="4 5">
    <name type="scientific">Flavonifractor plautii</name>
    <name type="common">Fusobacterium plautii</name>
    <dbReference type="NCBI Taxonomy" id="292800"/>
    <lineage>
        <taxon>Bacteria</taxon>
        <taxon>Bacillati</taxon>
        <taxon>Bacillota</taxon>
        <taxon>Clostridia</taxon>
        <taxon>Eubacteriales</taxon>
        <taxon>Oscillospiraceae</taxon>
        <taxon>Flavonifractor</taxon>
    </lineage>
</organism>
<dbReference type="InterPro" id="IPR000182">
    <property type="entry name" value="GNAT_dom"/>
</dbReference>
<name>A0A6I2REX8_FLAPL</name>
<dbReference type="Pfam" id="PF00583">
    <property type="entry name" value="Acetyltransf_1"/>
    <property type="match status" value="1"/>
</dbReference>
<feature type="domain" description="Helicase C-terminal" evidence="3">
    <location>
        <begin position="2003"/>
        <end position="2178"/>
    </location>
</feature>
<dbReference type="InterPro" id="IPR029063">
    <property type="entry name" value="SAM-dependent_MTases_sf"/>
</dbReference>
<sequence length="2431" mass="275980">MTEEQPHTEAPQDAEHEGEPPAQDGSLSASPKVEHHFSDEEVRRHYEHILTSTDLYPPELHQAVRAALADGVTDYNWTEKGREVCGLFSAYGDREFQGEVLYRTKLRGEDGISFYFDDGYTYFPWPSLANLLDALIETGVYPDITVEEEPDPIGDYNIPAEVEEMGGAPQREIGQADYDYVLGAVAYEAGETAEEPVRPQAVFTETKGIPKADEIDAFGPKPVTGGQQVIVAGGQANLIPPAEESPSPHKSRGNTTAHKNFRRFQKLFPEIVSGQYESLRLEAGDAYDPLVIHHKYGDHYCMEHYYMQNGDRMYDPYMDFLIDTEAGTLRAFSYENSGIGVYQEADPADPAQEKKIAGFGQFFATWLNNIASQGYEPVRATMLVNDEEVDVELRPAPEAAPAAEAEEPEQLSLLASPSERSPEDLLIERAMLRGPLVTQKKDRIYEFARTHPTGSAFASFLKEMYGYEGFPDEAAGLDYVYSGTDSIELHWTDEHGEKRETKLSWPQAAGIVQRLVDEGRYLEAPAVSEPEQKDGTQPFSAEYRLLDRLCADCEYFLGEGQRAEKHLWAGSVEAQIAKMRELYAQLPEKPDWLSPETIDAYARRMAAPEQPEETRILDEALGAHSGQIDMLMQAVRGELTVGTLRYSIFEERPHISMIEVLEDYRRQGIATQMLRYLQGQYPDEEIEWGYLTEDGSALYRAVVDEQPNPEYQKVKTDLEDITRLYDGYVQRMEGGGILSPAEAADMDDLEDIQYRLEKELDELRPVRAFVHMEGVPPTQLEEKAAPEPPANPRPEPFIPRNFRFSTDYDLYPGGAKTKYKNNILAIKTLKQIEAEQRTATSEEQITLARYVGWGGLANAFSDKAAGWESEYQELKALLTEEEYKAAMRSTITAYYTEPELIRYMYRALERFGFEGGPDRRILDPGMGTGNFYSVLPEQYQGTKLYGVELDSITGRIAKQLYPEADISVMGYEAVKFEDNSFDVILGNIPFNSVKIYDRRYNELNPYIHDYFFIKSLDLAKPGGIIAFITSKGILDRKDESLREYIARRAEFIGAIRLPNTAFKMLAGTEVTADIVFLKKRAAPMQLDRANTPSWIQTDMERGKWIPYNRYFMDHPEMLMGKMESSRNMYGSEDGTACIAPEGFDLYEHLSGAVESLYARFSAEPDVEPLEKAEEEQPDDYEDAPDGTRNFTFLVKDSEIYYCEKNKLIPQPYTGMKAARIKGLCEIRTALLEVISIQSHEYDPLDLRKAQDKLNQVYDRFTAKYGAINSKGNILAFSDDDQFPLLRSIEDERKDKSGWDKSAIFHKATIRPFREVNHADTAEDALHICLNRKLRVDLSYMSFLTGKEPGELVAELGDRIYLNPQKYYGNPDEGWELAEEYLSGHVRDKLLYARQKAAEEPELFTRNVEALEAVQPEPLTPADIEVNLGAIWVPVEYYRQFMYETFQTSGYSKVIDGGDNRYRIDIEYFPYTTTWRISNKNSESDSVTVNQTLGTSRKNAYEILEDCLNMQSTTVRDRQEYTNDRGDKAVRYVINPKETMIARAKQQQIQEAFASWVWREPERRDALLKLYNDTFNTVRPREYDGSHLVIPGMNSEMKLRKHQLDFVARVIYTGTGLAAHEVGAGKTAALIAAGMYLKNLGAIHKAVFVVPNPLVGQWATEFYRFFPNANLLVSTVEDFTPKNRNRYVSKIATGEYDAVILAHSQFEKIPISRERQIMQLEQQINEIEAAISEMKYEKGENWSIKQMAIFRGNLEAKLEKLSAEEKKDDLLTFEQLGVDMMFVDEAHFYKNCFVFTKLRNVAGITTSSSQRAFDMLLKCQYLQEVNNGRGVVFATGTMISNSISELFVMQRYLQPQELERFGWSYFDTWIAHFAKRTSVLELRPEGGGYRMRDRFVRFYNLPELMAVLREVADIKTADMLDIPGLPAIQGGKAQIIPTEATTAQRAIMAEFILRADAIRAGRVKPEEDNMLKLTSEARMMAIDPRMIVPTADGTGSKLNICIDEVYQVWADTAEASSTQLIFCDVGTPKAGRFNVYDEFKRVLIEKGVPESQIAFIHDAATEVQRQALFERTCKGEVRILLGSTNKLGTGVNVQDKVIAINHLDCPWRPSDITQRDGRGVRQGNENPEVMIKQFVTKGTFDAYLWQIQEQKLRYIKQILTGRSIARSCEDVDETVLSAAQFKAAATDNPMLAQKMELENRVTELKILRGAWSNEQLSLERKVNTTYPNRIQQYQRQIEQISQDAALLEQSRDGNFSIVLDGKRYTERPEAGEALALLYRRISEGRKKDDYDFEIGTYRGFRLYLSFDPFSAGLVLRGSSRYNTDIGSSGQGAITRIENLAERIPSYLTYAQRDLEEVQKQLEAARQQMGQPFIYEEELSEKVATLTEINTKLEFESLQGQESEVVLDEDNPQADGGKAAAGISVHAATGIEQ</sequence>
<dbReference type="SMART" id="SM00487">
    <property type="entry name" value="DEXDc"/>
    <property type="match status" value="1"/>
</dbReference>
<dbReference type="InterPro" id="IPR052933">
    <property type="entry name" value="DNA_Protect_Modify"/>
</dbReference>
<dbReference type="GO" id="GO:0003677">
    <property type="term" value="F:DNA binding"/>
    <property type="evidence" value="ECO:0007669"/>
    <property type="project" value="InterPro"/>
</dbReference>
<dbReference type="CDD" id="cd04301">
    <property type="entry name" value="NAT_SF"/>
    <property type="match status" value="1"/>
</dbReference>
<dbReference type="PANTHER" id="PTHR41313">
    <property type="entry name" value="ADENINE-SPECIFIC METHYLTRANSFERASE"/>
    <property type="match status" value="1"/>
</dbReference>
<dbReference type="Proteomes" id="UP000429811">
    <property type="component" value="Unassembled WGS sequence"/>
</dbReference>
<feature type="compositionally biased region" description="Acidic residues" evidence="1">
    <location>
        <begin position="1165"/>
        <end position="1184"/>
    </location>
</feature>
<dbReference type="SMART" id="SM00490">
    <property type="entry name" value="HELICc"/>
    <property type="match status" value="1"/>
</dbReference>
<dbReference type="SUPFAM" id="SSF55729">
    <property type="entry name" value="Acyl-CoA N-acyltransferases (Nat)"/>
    <property type="match status" value="1"/>
</dbReference>
<dbReference type="Pfam" id="PF00271">
    <property type="entry name" value="Helicase_C"/>
    <property type="match status" value="1"/>
</dbReference>
<dbReference type="SUPFAM" id="SSF53335">
    <property type="entry name" value="S-adenosyl-L-methionine-dependent methyltransferases"/>
    <property type="match status" value="1"/>
</dbReference>
<dbReference type="InterPro" id="IPR014001">
    <property type="entry name" value="Helicase_ATP-bd"/>
</dbReference>
<dbReference type="PROSITE" id="PS51194">
    <property type="entry name" value="HELICASE_CTER"/>
    <property type="match status" value="1"/>
</dbReference>
<dbReference type="Gene3D" id="3.40.50.150">
    <property type="entry name" value="Vaccinia Virus protein VP39"/>
    <property type="match status" value="1"/>
</dbReference>
<dbReference type="InterPro" id="IPR040789">
    <property type="entry name" value="LPD11"/>
</dbReference>
<keyword evidence="4" id="KW-0808">Transferase</keyword>
<dbReference type="GO" id="GO:0016787">
    <property type="term" value="F:hydrolase activity"/>
    <property type="evidence" value="ECO:0007669"/>
    <property type="project" value="InterPro"/>
</dbReference>
<feature type="domain" description="N-acetyltransferase" evidence="2">
    <location>
        <begin position="581"/>
        <end position="761"/>
    </location>
</feature>
<gene>
    <name evidence="4" type="ORF">GKE90_02930</name>
</gene>
<evidence type="ECO:0000256" key="1">
    <source>
        <dbReference type="SAM" id="MobiDB-lite"/>
    </source>
</evidence>
<evidence type="ECO:0000259" key="3">
    <source>
        <dbReference type="PROSITE" id="PS51194"/>
    </source>
</evidence>
<dbReference type="CDD" id="cd02440">
    <property type="entry name" value="AdoMet_MTases"/>
    <property type="match status" value="1"/>
</dbReference>
<evidence type="ECO:0000313" key="4">
    <source>
        <dbReference type="EMBL" id="MSB47657.1"/>
    </source>
</evidence>
<dbReference type="Pfam" id="PF07669">
    <property type="entry name" value="Eco57I"/>
    <property type="match status" value="1"/>
</dbReference>
<feature type="region of interest" description="Disordered" evidence="1">
    <location>
        <begin position="1165"/>
        <end position="1187"/>
    </location>
</feature>
<comment type="caution">
    <text evidence="4">The sequence shown here is derived from an EMBL/GenBank/DDBJ whole genome shotgun (WGS) entry which is preliminary data.</text>
</comment>
<dbReference type="InterPro" id="IPR011639">
    <property type="entry name" value="MethylTrfase_TaqI-like_dom"/>
</dbReference>
<evidence type="ECO:0000313" key="5">
    <source>
        <dbReference type="Proteomes" id="UP000429811"/>
    </source>
</evidence>
<dbReference type="PANTHER" id="PTHR41313:SF1">
    <property type="entry name" value="DNA METHYLASE ADENINE-SPECIFIC DOMAIN-CONTAINING PROTEIN"/>
    <property type="match status" value="1"/>
</dbReference>
<dbReference type="GO" id="GO:0005524">
    <property type="term" value="F:ATP binding"/>
    <property type="evidence" value="ECO:0007669"/>
    <property type="project" value="InterPro"/>
</dbReference>
<proteinExistence type="predicted"/>
<evidence type="ECO:0000259" key="2">
    <source>
        <dbReference type="PROSITE" id="PS51186"/>
    </source>
</evidence>
<dbReference type="Gene3D" id="3.40.50.300">
    <property type="entry name" value="P-loop containing nucleotide triphosphate hydrolases"/>
    <property type="match status" value="2"/>
</dbReference>
<dbReference type="InterPro" id="IPR001650">
    <property type="entry name" value="Helicase_C-like"/>
</dbReference>
<dbReference type="GO" id="GO:0032259">
    <property type="term" value="P:methylation"/>
    <property type="evidence" value="ECO:0007669"/>
    <property type="project" value="UniProtKB-KW"/>
</dbReference>
<feature type="region of interest" description="Disordered" evidence="1">
    <location>
        <begin position="398"/>
        <end position="419"/>
    </location>
</feature>